<dbReference type="PANTHER" id="PTHR33619">
    <property type="entry name" value="POLYSACCHARIDE EXPORT PROTEIN GFCE-RELATED"/>
    <property type="match status" value="1"/>
</dbReference>
<dbReference type="PATRIC" id="fig|1031711.3.peg.4474"/>
<keyword evidence="12" id="KW-0564">Palmitate</keyword>
<dbReference type="Proteomes" id="UP000007953">
    <property type="component" value="Plasmid megaplasmid"/>
</dbReference>
<dbReference type="InterPro" id="IPR003715">
    <property type="entry name" value="Poly_export_N"/>
</dbReference>
<dbReference type="Pfam" id="PF02563">
    <property type="entry name" value="Poly_export"/>
    <property type="match status" value="1"/>
</dbReference>
<keyword evidence="14" id="KW-0449">Lipoprotein</keyword>
<feature type="domain" description="SLBB" evidence="16">
    <location>
        <begin position="287"/>
        <end position="369"/>
    </location>
</feature>
<evidence type="ECO:0000256" key="6">
    <source>
        <dbReference type="ARBA" id="ARBA00022692"/>
    </source>
</evidence>
<keyword evidence="9" id="KW-0406">Ion transport</keyword>
<dbReference type="GO" id="GO:0009279">
    <property type="term" value="C:cell outer membrane"/>
    <property type="evidence" value="ECO:0007669"/>
    <property type="project" value="UniProtKB-SubCell"/>
</dbReference>
<protein>
    <submittedName>
        <fullName evidence="17">Eps i polysaccharide export outer membrane protein epsa</fullName>
    </submittedName>
</protein>
<evidence type="ECO:0000259" key="16">
    <source>
        <dbReference type="Pfam" id="PF22461"/>
    </source>
</evidence>
<dbReference type="InterPro" id="IPR049712">
    <property type="entry name" value="Poly_export"/>
</dbReference>
<evidence type="ECO:0000259" key="15">
    <source>
        <dbReference type="Pfam" id="PF02563"/>
    </source>
</evidence>
<evidence type="ECO:0000313" key="17">
    <source>
        <dbReference type="EMBL" id="AEG71915.1"/>
    </source>
</evidence>
<evidence type="ECO:0000256" key="5">
    <source>
        <dbReference type="ARBA" id="ARBA00022597"/>
    </source>
</evidence>
<evidence type="ECO:0000256" key="14">
    <source>
        <dbReference type="ARBA" id="ARBA00023288"/>
    </source>
</evidence>
<evidence type="ECO:0000256" key="11">
    <source>
        <dbReference type="ARBA" id="ARBA00023136"/>
    </source>
</evidence>
<evidence type="ECO:0000256" key="3">
    <source>
        <dbReference type="ARBA" id="ARBA00022448"/>
    </source>
</evidence>
<dbReference type="AlphaFoldDB" id="F6G9K1"/>
<dbReference type="Gene3D" id="3.30.1950.10">
    <property type="entry name" value="wza like domain"/>
    <property type="match status" value="1"/>
</dbReference>
<dbReference type="InterPro" id="IPR054765">
    <property type="entry name" value="SLBB_dom"/>
</dbReference>
<evidence type="ECO:0000256" key="1">
    <source>
        <dbReference type="ARBA" id="ARBA00004571"/>
    </source>
</evidence>
<keyword evidence="6" id="KW-0812">Transmembrane</keyword>
<feature type="domain" description="SLBB" evidence="16">
    <location>
        <begin position="201"/>
        <end position="280"/>
    </location>
</feature>
<keyword evidence="7" id="KW-0732">Signal</keyword>
<keyword evidence="11" id="KW-0472">Membrane</keyword>
<evidence type="ECO:0000256" key="2">
    <source>
        <dbReference type="ARBA" id="ARBA00009450"/>
    </source>
</evidence>
<dbReference type="Gene3D" id="3.10.560.10">
    <property type="entry name" value="Outer membrane lipoprotein wza domain like"/>
    <property type="match status" value="2"/>
</dbReference>
<reference evidence="17 18" key="1">
    <citation type="journal article" date="2011" name="J. Bacteriol.">
        <title>Complete genome sequence of the plant pathogen Ralstonia solanacearum strain Po82.</title>
        <authorList>
            <person name="Xu J."/>
            <person name="Zheng H.J."/>
            <person name="Liu L."/>
            <person name="Pan Z.C."/>
            <person name="Prior P."/>
            <person name="Tang B."/>
            <person name="Xu J.S."/>
            <person name="Zhang H."/>
            <person name="Tian Q."/>
            <person name="Zhang L.Q."/>
            <person name="Feng J."/>
        </authorList>
    </citation>
    <scope>NUCLEOTIDE SEQUENCE [LARGE SCALE GENOMIC DNA]</scope>
    <source>
        <strain evidence="18">Po82</strain>
    </source>
</reference>
<dbReference type="PANTHER" id="PTHR33619:SF3">
    <property type="entry name" value="POLYSACCHARIDE EXPORT PROTEIN GFCE-RELATED"/>
    <property type="match status" value="1"/>
</dbReference>
<evidence type="ECO:0000256" key="8">
    <source>
        <dbReference type="ARBA" id="ARBA00023047"/>
    </source>
</evidence>
<feature type="domain" description="Polysaccharide export protein N-terminal" evidence="15">
    <location>
        <begin position="99"/>
        <end position="195"/>
    </location>
</feature>
<keyword evidence="4" id="KW-1134">Transmembrane beta strand</keyword>
<keyword evidence="8" id="KW-0625">Polysaccharide transport</keyword>
<dbReference type="GO" id="GO:0046930">
    <property type="term" value="C:pore complex"/>
    <property type="evidence" value="ECO:0007669"/>
    <property type="project" value="UniProtKB-KW"/>
</dbReference>
<keyword evidence="5" id="KW-0762">Sugar transport</keyword>
<sequence>MHHSNATGFDGRWLSRSLQDAFMFVSIPSIRKAVMSLCAVPLMAACAFAPGMRFDPQRPLDPADSASVPKVTPITPDLVRGGQAQVPRENVDVDQLLAKATPYRIGTGDILSIVVWDHPELVFPTQTYSIGSAYDIANFAGTPNVPGYVVSTGGDIQFPYAGVIKVAGRTQNEVREEITRAIARVVKDPQVTVRVLAYRSQRIYVDGEVKTPGQQSIDDVPMTLVEALNRAGGINVTTGDNSRIRVTRGGKQWVLSMPALMHQGIDPAGVLLRGGDIVRVEPREDSKVFVTGEVVRPSTVLPRNGKLTLSEALGEAGGVSPVSSDPHNVYVIRRAAEGEPQVYHLDAKSPVALALAEGFELRPKDVVYVDSGGLVRWSRVINLLVPTATPLIGAAAVAK</sequence>
<dbReference type="KEGG" id="rsn:RSPO_m01280"/>
<evidence type="ECO:0000256" key="4">
    <source>
        <dbReference type="ARBA" id="ARBA00022452"/>
    </source>
</evidence>
<organism evidence="17 18">
    <name type="scientific">Ralstonia solanacearum (strain Po82)</name>
    <dbReference type="NCBI Taxonomy" id="1031711"/>
    <lineage>
        <taxon>Bacteria</taxon>
        <taxon>Pseudomonadati</taxon>
        <taxon>Pseudomonadota</taxon>
        <taxon>Betaproteobacteria</taxon>
        <taxon>Burkholderiales</taxon>
        <taxon>Burkholderiaceae</taxon>
        <taxon>Ralstonia</taxon>
        <taxon>Ralstonia solanacearum species complex</taxon>
    </lineage>
</organism>
<name>F6G9K1_RALS8</name>
<dbReference type="EMBL" id="CP002820">
    <property type="protein sequence ID" value="AEG71915.1"/>
    <property type="molecule type" value="Genomic_DNA"/>
</dbReference>
<dbReference type="GO" id="GO:0015288">
    <property type="term" value="F:porin activity"/>
    <property type="evidence" value="ECO:0007669"/>
    <property type="project" value="UniProtKB-KW"/>
</dbReference>
<evidence type="ECO:0000256" key="10">
    <source>
        <dbReference type="ARBA" id="ARBA00023114"/>
    </source>
</evidence>
<evidence type="ECO:0000256" key="7">
    <source>
        <dbReference type="ARBA" id="ARBA00022729"/>
    </source>
</evidence>
<evidence type="ECO:0000256" key="13">
    <source>
        <dbReference type="ARBA" id="ARBA00023237"/>
    </source>
</evidence>
<keyword evidence="17" id="KW-0614">Plasmid</keyword>
<comment type="subcellular location">
    <subcellularLocation>
        <location evidence="1">Cell outer membrane</location>
        <topology evidence="1">Multi-pass membrane protein</topology>
    </subcellularLocation>
</comment>
<keyword evidence="3" id="KW-0813">Transport</keyword>
<geneLocation type="plasmid" evidence="18"/>
<dbReference type="GO" id="GO:0015159">
    <property type="term" value="F:polysaccharide transmembrane transporter activity"/>
    <property type="evidence" value="ECO:0007669"/>
    <property type="project" value="InterPro"/>
</dbReference>
<gene>
    <name evidence="17" type="primary">epsA</name>
    <name evidence="17" type="ordered locus">RSPO_m01280</name>
</gene>
<evidence type="ECO:0000256" key="9">
    <source>
        <dbReference type="ARBA" id="ARBA00023065"/>
    </source>
</evidence>
<accession>F6G9K1</accession>
<evidence type="ECO:0000313" key="18">
    <source>
        <dbReference type="Proteomes" id="UP000007953"/>
    </source>
</evidence>
<keyword evidence="10" id="KW-0626">Porin</keyword>
<proteinExistence type="inferred from homology"/>
<dbReference type="GO" id="GO:0006811">
    <property type="term" value="P:monoatomic ion transport"/>
    <property type="evidence" value="ECO:0007669"/>
    <property type="project" value="UniProtKB-KW"/>
</dbReference>
<dbReference type="HOGENOM" id="CLU_038343_4_2_4"/>
<evidence type="ECO:0000256" key="12">
    <source>
        <dbReference type="ARBA" id="ARBA00023139"/>
    </source>
</evidence>
<keyword evidence="13" id="KW-0998">Cell outer membrane</keyword>
<comment type="similarity">
    <text evidence="2">Belongs to the BexD/CtrA/VexA family.</text>
</comment>
<dbReference type="Pfam" id="PF22461">
    <property type="entry name" value="SLBB_2"/>
    <property type="match status" value="2"/>
</dbReference>